<organism evidence="6 7">
    <name type="scientific">Sphingomonas abaci</name>
    <dbReference type="NCBI Taxonomy" id="237611"/>
    <lineage>
        <taxon>Bacteria</taxon>
        <taxon>Pseudomonadati</taxon>
        <taxon>Pseudomonadota</taxon>
        <taxon>Alphaproteobacteria</taxon>
        <taxon>Sphingomonadales</taxon>
        <taxon>Sphingomonadaceae</taxon>
        <taxon>Sphingomonas</taxon>
    </lineage>
</organism>
<dbReference type="GO" id="GO:0016491">
    <property type="term" value="F:oxidoreductase activity"/>
    <property type="evidence" value="ECO:0007669"/>
    <property type="project" value="UniProtKB-KW"/>
</dbReference>
<dbReference type="GO" id="GO:0016020">
    <property type="term" value="C:membrane"/>
    <property type="evidence" value="ECO:0007669"/>
    <property type="project" value="TreeGrafter"/>
</dbReference>
<comment type="caution">
    <text evidence="6">The sequence shown here is derived from an EMBL/GenBank/DDBJ whole genome shotgun (WGS) entry which is preliminary data.</text>
</comment>
<dbReference type="InterPro" id="IPR036291">
    <property type="entry name" value="NAD(P)-bd_dom_sf"/>
</dbReference>
<comment type="similarity">
    <text evidence="1 3">Belongs to the short-chain dehydrogenases/reductases (SDR) family.</text>
</comment>
<dbReference type="Proteomes" id="UP000574769">
    <property type="component" value="Unassembled WGS sequence"/>
</dbReference>
<accession>A0A7W7EWT2</accession>
<dbReference type="Pfam" id="PF00106">
    <property type="entry name" value="adh_short"/>
    <property type="match status" value="1"/>
</dbReference>
<evidence type="ECO:0000313" key="6">
    <source>
        <dbReference type="EMBL" id="MBB4616384.1"/>
    </source>
</evidence>
<feature type="domain" description="Ketoreductase" evidence="5">
    <location>
        <begin position="11"/>
        <end position="196"/>
    </location>
</feature>
<dbReference type="PRINTS" id="PR00081">
    <property type="entry name" value="GDHRDH"/>
</dbReference>
<dbReference type="EMBL" id="JACHNY010000001">
    <property type="protein sequence ID" value="MBB4616384.1"/>
    <property type="molecule type" value="Genomic_DNA"/>
</dbReference>
<protein>
    <submittedName>
        <fullName evidence="6">Short-subunit dehydrogenase</fullName>
    </submittedName>
</protein>
<name>A0A7W7EWT2_9SPHN</name>
<evidence type="ECO:0000256" key="2">
    <source>
        <dbReference type="ARBA" id="ARBA00023002"/>
    </source>
</evidence>
<dbReference type="PROSITE" id="PS00061">
    <property type="entry name" value="ADH_SHORT"/>
    <property type="match status" value="1"/>
</dbReference>
<reference evidence="6 7" key="1">
    <citation type="submission" date="2020-08" db="EMBL/GenBank/DDBJ databases">
        <title>Genomic Encyclopedia of Type Strains, Phase IV (KMG-IV): sequencing the most valuable type-strain genomes for metagenomic binning, comparative biology and taxonomic classification.</title>
        <authorList>
            <person name="Goeker M."/>
        </authorList>
    </citation>
    <scope>NUCLEOTIDE SEQUENCE [LARGE SCALE GENOMIC DNA]</scope>
    <source>
        <strain evidence="6 7">DSM 15867</strain>
    </source>
</reference>
<dbReference type="InterPro" id="IPR057326">
    <property type="entry name" value="KR_dom"/>
</dbReference>
<evidence type="ECO:0000259" key="5">
    <source>
        <dbReference type="SMART" id="SM00822"/>
    </source>
</evidence>
<dbReference type="PANTHER" id="PTHR44196">
    <property type="entry name" value="DEHYDROGENASE/REDUCTASE SDR FAMILY MEMBER 7B"/>
    <property type="match status" value="1"/>
</dbReference>
<evidence type="ECO:0000256" key="3">
    <source>
        <dbReference type="RuleBase" id="RU000363"/>
    </source>
</evidence>
<dbReference type="InterPro" id="IPR002347">
    <property type="entry name" value="SDR_fam"/>
</dbReference>
<keyword evidence="7" id="KW-1185">Reference proteome</keyword>
<dbReference type="SMART" id="SM00822">
    <property type="entry name" value="PKS_KR"/>
    <property type="match status" value="1"/>
</dbReference>
<dbReference type="Gene3D" id="3.40.50.720">
    <property type="entry name" value="NAD(P)-binding Rossmann-like Domain"/>
    <property type="match status" value="1"/>
</dbReference>
<dbReference type="PRINTS" id="PR00080">
    <property type="entry name" value="SDRFAMILY"/>
</dbReference>
<dbReference type="AlphaFoldDB" id="A0A7W7EWT2"/>
<evidence type="ECO:0000313" key="7">
    <source>
        <dbReference type="Proteomes" id="UP000574769"/>
    </source>
</evidence>
<keyword evidence="2" id="KW-0560">Oxidoreductase</keyword>
<feature type="region of interest" description="Disordered" evidence="4">
    <location>
        <begin position="267"/>
        <end position="286"/>
    </location>
</feature>
<evidence type="ECO:0000256" key="4">
    <source>
        <dbReference type="SAM" id="MobiDB-lite"/>
    </source>
</evidence>
<dbReference type="RefSeq" id="WP_184111173.1">
    <property type="nucleotide sequence ID" value="NZ_JACHNY010000001.1"/>
</dbReference>
<sequence>MAIRLKPLKEQAIVITGASSGIGLATARTAAEAGAQVLMVARSEDVLRGLVAQWQAEGLRVEAKAADVGDAAGVQAAADYAVEVFGRIDTWVNDAGVALYAKLMETPDDEHERLFRTNYFGVVHGCKAAVPHLLKQGGALITVGSIVSDMPSPIMGAYAASKHAIKAYVAALRMELRAAGAPIAVTLVKPSGIDTPIGQHAPNHERGEGQIPPPIYDPQLVADAILACAVRPRRTITVGGGGLAQVLFANHFPTLFEKIAPIGAKTFTDPRKAQPEPSNLKWGVGAGRIRSGEHPHARRTSLYTSAALNPGTTSAIIAGLAGSAVAWWWAGRRPS</sequence>
<dbReference type="SUPFAM" id="SSF51735">
    <property type="entry name" value="NAD(P)-binding Rossmann-fold domains"/>
    <property type="match status" value="1"/>
</dbReference>
<dbReference type="PANTHER" id="PTHR44196:SF1">
    <property type="entry name" value="DEHYDROGENASE_REDUCTASE SDR FAMILY MEMBER 7B"/>
    <property type="match status" value="1"/>
</dbReference>
<dbReference type="NCBIfam" id="NF005495">
    <property type="entry name" value="PRK07109.1"/>
    <property type="match status" value="1"/>
</dbReference>
<dbReference type="InterPro" id="IPR020904">
    <property type="entry name" value="Sc_DH/Rdtase_CS"/>
</dbReference>
<proteinExistence type="inferred from homology"/>
<gene>
    <name evidence="6" type="ORF">GGQ96_000490</name>
</gene>
<evidence type="ECO:0000256" key="1">
    <source>
        <dbReference type="ARBA" id="ARBA00006484"/>
    </source>
</evidence>